<comment type="caution">
    <text evidence="1">The sequence shown here is derived from an EMBL/GenBank/DDBJ whole genome shotgun (WGS) entry which is preliminary data.</text>
</comment>
<keyword evidence="2" id="KW-1185">Reference proteome</keyword>
<evidence type="ECO:0000313" key="1">
    <source>
        <dbReference type="EMBL" id="TJW11367.1"/>
    </source>
</evidence>
<dbReference type="Proteomes" id="UP000309454">
    <property type="component" value="Unassembled WGS sequence"/>
</dbReference>
<dbReference type="OrthoDB" id="2036501at2"/>
<organism evidence="1 2">
    <name type="scientific">Parvibacter caecicola</name>
    <dbReference type="NCBI Taxonomy" id="747645"/>
    <lineage>
        <taxon>Bacteria</taxon>
        <taxon>Bacillati</taxon>
        <taxon>Actinomycetota</taxon>
        <taxon>Coriobacteriia</taxon>
        <taxon>Coriobacteriales</taxon>
        <taxon>Coriobacteriaceae</taxon>
        <taxon>Parvibacter</taxon>
    </lineage>
</organism>
<gene>
    <name evidence="1" type="ORF">E5982_03940</name>
</gene>
<name>A0A4T9TEX8_9ACTN</name>
<evidence type="ECO:0000313" key="2">
    <source>
        <dbReference type="Proteomes" id="UP000309454"/>
    </source>
</evidence>
<reference evidence="1 2" key="1">
    <citation type="submission" date="2019-04" db="EMBL/GenBank/DDBJ databases">
        <title>Microbes associate with the intestines of laboratory mice.</title>
        <authorList>
            <person name="Navarre W."/>
            <person name="Wong E."/>
            <person name="Huang K.C."/>
            <person name="Tropini C."/>
            <person name="Ng K."/>
            <person name="Yu B."/>
        </authorList>
    </citation>
    <scope>NUCLEOTIDE SEQUENCE [LARGE SCALE GENOMIC DNA]</scope>
    <source>
        <strain evidence="1 2">NM48_B13</strain>
    </source>
</reference>
<dbReference type="EMBL" id="SSTM01000002">
    <property type="protein sequence ID" value="TJW11367.1"/>
    <property type="molecule type" value="Genomic_DNA"/>
</dbReference>
<protein>
    <submittedName>
        <fullName evidence="1">Uncharacterized protein</fullName>
    </submittedName>
</protein>
<dbReference type="AlphaFoldDB" id="A0A4T9TEX8"/>
<sequence length="207" mass="23453">MTGSFYSPLGEEMELSDFLALYTHIYFCQVRNLDLDRAVTSALKNKEKTRENVRDLLLWKTSGSCGEDGEYVSYRGQKIDLNKVWQAFTKTREERDPKAMLADFLHVKGVGPVIAIALVWYVLGGKYPIYDQFAHKGLIAIQKALEPRNRIDGFLNRHYIGRLSGLSAGAVLAELNQYKQGLIEVFGQEALTDRGVDQALWAYGHLF</sequence>
<dbReference type="RefSeq" id="WP_136845531.1">
    <property type="nucleotide sequence ID" value="NZ_SSTM01000002.1"/>
</dbReference>
<accession>A0A4T9TEX8</accession>
<proteinExistence type="predicted"/>